<keyword evidence="1" id="KW-0732">Signal</keyword>
<reference evidence="3 4" key="2">
    <citation type="submission" date="2020-08" db="EMBL/GenBank/DDBJ databases">
        <authorList>
            <person name="Ueki A."/>
            <person name="Tonouchi A."/>
        </authorList>
    </citation>
    <scope>NUCLEOTIDE SEQUENCE [LARGE SCALE GENOMIC DNA]</scope>
    <source>
        <strain evidence="3 4">CTTW</strain>
    </source>
</reference>
<dbReference type="EMBL" id="AP023368">
    <property type="protein sequence ID" value="BCJ98240.1"/>
    <property type="molecule type" value="Genomic_DNA"/>
</dbReference>
<dbReference type="PANTHER" id="PTHR34216:SF13">
    <property type="entry name" value="XYLANASE_CHITIN DEACETYLASE"/>
    <property type="match status" value="1"/>
</dbReference>
<evidence type="ECO:0000313" key="3">
    <source>
        <dbReference type="EMBL" id="BCJ98240.1"/>
    </source>
</evidence>
<gene>
    <name evidence="3" type="ORF">bsdcttw_12810</name>
</gene>
<dbReference type="InterPro" id="IPR002509">
    <property type="entry name" value="NODB_dom"/>
</dbReference>
<feature type="domain" description="NodB homology" evidence="2">
    <location>
        <begin position="79"/>
        <end position="250"/>
    </location>
</feature>
<dbReference type="GO" id="GO:0005975">
    <property type="term" value="P:carbohydrate metabolic process"/>
    <property type="evidence" value="ECO:0007669"/>
    <property type="project" value="InterPro"/>
</dbReference>
<dbReference type="KEGG" id="acht:bsdcttw_12810"/>
<dbReference type="PANTHER" id="PTHR34216">
    <property type="match status" value="1"/>
</dbReference>
<name>A0A7I8DIR0_9FIRM</name>
<dbReference type="Proteomes" id="UP000515703">
    <property type="component" value="Chromosome"/>
</dbReference>
<reference evidence="3 4" key="1">
    <citation type="submission" date="2020-08" db="EMBL/GenBank/DDBJ databases">
        <title>Draft genome sequencing of an Anaerocolumna strain isolated from anoxic soil subjected to BSD treatment.</title>
        <authorList>
            <person name="Uek A."/>
            <person name="Tonouchi A."/>
        </authorList>
    </citation>
    <scope>NUCLEOTIDE SEQUENCE [LARGE SCALE GENOMIC DNA]</scope>
    <source>
        <strain evidence="3 4">CTTW</strain>
    </source>
</reference>
<dbReference type="PROSITE" id="PS51677">
    <property type="entry name" value="NODB"/>
    <property type="match status" value="1"/>
</dbReference>
<dbReference type="Pfam" id="PF01522">
    <property type="entry name" value="Polysacc_deac_1"/>
    <property type="match status" value="1"/>
</dbReference>
<evidence type="ECO:0000313" key="4">
    <source>
        <dbReference type="Proteomes" id="UP000515703"/>
    </source>
</evidence>
<keyword evidence="4" id="KW-1185">Reference proteome</keyword>
<organism evidence="3 4">
    <name type="scientific">Anaerocolumna chitinilytica</name>
    <dbReference type="NCBI Taxonomy" id="1727145"/>
    <lineage>
        <taxon>Bacteria</taxon>
        <taxon>Bacillati</taxon>
        <taxon>Bacillota</taxon>
        <taxon>Clostridia</taxon>
        <taxon>Lachnospirales</taxon>
        <taxon>Lachnospiraceae</taxon>
        <taxon>Anaerocolumna</taxon>
    </lineage>
</organism>
<evidence type="ECO:0000256" key="1">
    <source>
        <dbReference type="ARBA" id="ARBA00022729"/>
    </source>
</evidence>
<dbReference type="AlphaFoldDB" id="A0A7I8DIR0"/>
<evidence type="ECO:0000259" key="2">
    <source>
        <dbReference type="PROSITE" id="PS51677"/>
    </source>
</evidence>
<dbReference type="SUPFAM" id="SSF88713">
    <property type="entry name" value="Glycoside hydrolase/deacetylase"/>
    <property type="match status" value="1"/>
</dbReference>
<dbReference type="Gene3D" id="3.20.20.370">
    <property type="entry name" value="Glycoside hydrolase/deacetylase"/>
    <property type="match status" value="1"/>
</dbReference>
<dbReference type="InterPro" id="IPR011330">
    <property type="entry name" value="Glyco_hydro/deAcase_b/a-brl"/>
</dbReference>
<dbReference type="GO" id="GO:0016810">
    <property type="term" value="F:hydrolase activity, acting on carbon-nitrogen (but not peptide) bonds"/>
    <property type="evidence" value="ECO:0007669"/>
    <property type="project" value="InterPro"/>
</dbReference>
<dbReference type="InterPro" id="IPR051398">
    <property type="entry name" value="Polysacch_Deacetylase"/>
</dbReference>
<protein>
    <recommendedName>
        <fullName evidence="2">NodB homology domain-containing protein</fullName>
    </recommendedName>
</protein>
<proteinExistence type="predicted"/>
<sequence length="250" mass="28974">MSFSTILYHEIRKVSDFDPSRPSPIEVEQDYNDALPSVLFVTFESFKEQMKYLKEQEFHTLSLKEVRDYYYEGKSLPEKSILITFDDCYQALKYYAYPILKEYGFHAAVFTVTGWLKKEPEVFQTDKSLCLAAKELTAMEDVFEYANHTHHFHTRSDLKTSRIMTESDEAFAADLAVCSSYTYISAKDAFAYPFGLFEERNVSLLYREDFKLAFTCINGKNDKTTPPLLLKRNVIPYSADLEAFKAIAVN</sequence>
<dbReference type="RefSeq" id="WP_185258581.1">
    <property type="nucleotide sequence ID" value="NZ_AP023368.1"/>
</dbReference>
<accession>A0A7I8DIR0</accession>